<gene>
    <name evidence="2" type="ORF">H9K76_07505</name>
</gene>
<accession>A0A7G9RV76</accession>
<dbReference type="Pfam" id="PF09791">
    <property type="entry name" value="Oxidored-like"/>
    <property type="match status" value="1"/>
</dbReference>
<evidence type="ECO:0000313" key="2">
    <source>
        <dbReference type="EMBL" id="QNN59501.1"/>
    </source>
</evidence>
<protein>
    <submittedName>
        <fullName evidence="2">Oxidoreductase</fullName>
    </submittedName>
</protein>
<sequence length="84" mass="8980">MSGELAQARQLFAALERHAQALGVTLRRTPPEPDTCCGRGCNGCVWEGFYAATEFWRQDAIEACEHAATAPSSGIICPTPSARA</sequence>
<keyword evidence="3" id="KW-1185">Reference proteome</keyword>
<evidence type="ECO:0000259" key="1">
    <source>
        <dbReference type="Pfam" id="PF09791"/>
    </source>
</evidence>
<dbReference type="EMBL" id="CP060714">
    <property type="protein sequence ID" value="QNN59501.1"/>
    <property type="molecule type" value="Genomic_DNA"/>
</dbReference>
<dbReference type="KEGG" id="drg:H9K76_07505"/>
<organism evidence="2 3">
    <name type="scientific">Diaphorobacter ruginosibacter</name>
    <dbReference type="NCBI Taxonomy" id="1715720"/>
    <lineage>
        <taxon>Bacteria</taxon>
        <taxon>Pseudomonadati</taxon>
        <taxon>Pseudomonadota</taxon>
        <taxon>Betaproteobacteria</taxon>
        <taxon>Burkholderiales</taxon>
        <taxon>Comamonadaceae</taxon>
        <taxon>Diaphorobacter</taxon>
    </lineage>
</organism>
<dbReference type="AlphaFoldDB" id="A0A7G9RV76"/>
<reference evidence="2 3" key="1">
    <citation type="submission" date="2020-08" db="EMBL/GenBank/DDBJ databases">
        <title>Genome sequence of Diaphorobacter ruginosibacter DSM 27467T.</title>
        <authorList>
            <person name="Hyun D.-W."/>
            <person name="Bae J.-W."/>
        </authorList>
    </citation>
    <scope>NUCLEOTIDE SEQUENCE [LARGE SCALE GENOMIC DNA]</scope>
    <source>
        <strain evidence="2 3">DSM 27467</strain>
    </source>
</reference>
<name>A0A7G9RV76_9BURK</name>
<dbReference type="Proteomes" id="UP000515811">
    <property type="component" value="Chromosome"/>
</dbReference>
<proteinExistence type="predicted"/>
<evidence type="ECO:0000313" key="3">
    <source>
        <dbReference type="Proteomes" id="UP000515811"/>
    </source>
</evidence>
<dbReference type="InterPro" id="IPR019180">
    <property type="entry name" value="Oxidoreductase-like_N"/>
</dbReference>
<feature type="domain" description="Oxidoreductase-like" evidence="1">
    <location>
        <begin position="23"/>
        <end position="62"/>
    </location>
</feature>